<protein>
    <recommendedName>
        <fullName evidence="2">DUF7804 domain-containing protein</fullName>
    </recommendedName>
</protein>
<feature type="region of interest" description="Disordered" evidence="1">
    <location>
        <begin position="20"/>
        <end position="52"/>
    </location>
</feature>
<feature type="domain" description="DUF7804" evidence="2">
    <location>
        <begin position="51"/>
        <end position="133"/>
    </location>
</feature>
<evidence type="ECO:0000313" key="3">
    <source>
        <dbReference type="EMBL" id="KAK6118160.1"/>
    </source>
</evidence>
<organism evidence="3 4">
    <name type="scientific">Rehmannia glutinosa</name>
    <name type="common">Chinese foxglove</name>
    <dbReference type="NCBI Taxonomy" id="99300"/>
    <lineage>
        <taxon>Eukaryota</taxon>
        <taxon>Viridiplantae</taxon>
        <taxon>Streptophyta</taxon>
        <taxon>Embryophyta</taxon>
        <taxon>Tracheophyta</taxon>
        <taxon>Spermatophyta</taxon>
        <taxon>Magnoliopsida</taxon>
        <taxon>eudicotyledons</taxon>
        <taxon>Gunneridae</taxon>
        <taxon>Pentapetalae</taxon>
        <taxon>asterids</taxon>
        <taxon>lamiids</taxon>
        <taxon>Lamiales</taxon>
        <taxon>Orobanchaceae</taxon>
        <taxon>Rehmannieae</taxon>
        <taxon>Rehmannia</taxon>
    </lineage>
</organism>
<evidence type="ECO:0000256" key="1">
    <source>
        <dbReference type="SAM" id="MobiDB-lite"/>
    </source>
</evidence>
<dbReference type="InterPro" id="IPR056706">
    <property type="entry name" value="DUF7804"/>
</dbReference>
<dbReference type="PANTHER" id="PTHR35127:SF1">
    <property type="entry name" value="GENOME ASSEMBLY, CHROMOSOME: A10"/>
    <property type="match status" value="1"/>
</dbReference>
<name>A0ABR0U6L2_REHGL</name>
<dbReference type="Proteomes" id="UP001318860">
    <property type="component" value="Unassembled WGS sequence"/>
</dbReference>
<keyword evidence="4" id="KW-1185">Reference proteome</keyword>
<proteinExistence type="predicted"/>
<evidence type="ECO:0000259" key="2">
    <source>
        <dbReference type="Pfam" id="PF25089"/>
    </source>
</evidence>
<dbReference type="EMBL" id="JABTTQ020003346">
    <property type="protein sequence ID" value="KAK6118160.1"/>
    <property type="molecule type" value="Genomic_DNA"/>
</dbReference>
<reference evidence="3 4" key="1">
    <citation type="journal article" date="2021" name="Comput. Struct. Biotechnol. J.">
        <title>De novo genome assembly of the potent medicinal plant Rehmannia glutinosa using nanopore technology.</title>
        <authorList>
            <person name="Ma L."/>
            <person name="Dong C."/>
            <person name="Song C."/>
            <person name="Wang X."/>
            <person name="Zheng X."/>
            <person name="Niu Y."/>
            <person name="Chen S."/>
            <person name="Feng W."/>
        </authorList>
    </citation>
    <scope>NUCLEOTIDE SEQUENCE [LARGE SCALE GENOMIC DNA]</scope>
    <source>
        <strain evidence="3">DH-2019</strain>
    </source>
</reference>
<feature type="compositionally biased region" description="Acidic residues" evidence="1">
    <location>
        <begin position="38"/>
        <end position="50"/>
    </location>
</feature>
<comment type="caution">
    <text evidence="3">The sequence shown here is derived from an EMBL/GenBank/DDBJ whole genome shotgun (WGS) entry which is preliminary data.</text>
</comment>
<sequence>MDHHSSLFNVSSKKASLLHHIGDLDSPTSTHHIRPIDPEEEESMKEEDEEINSKKLDQWVRDSAVEIVNNLGEAPFLVHIYCDGNGSNRDGSTRIKMIKEKAIADNWPMIEGRWKRGSGAAPDGVILVEELKTPLVKAKTSDDEMVKTSGLNYQSCSSTKLWGILIQGKRKSCTACYLLKTSQVECVAGLCTHFCLLRVECFLEHADIQLKKLWLQNADGLIST</sequence>
<evidence type="ECO:0000313" key="4">
    <source>
        <dbReference type="Proteomes" id="UP001318860"/>
    </source>
</evidence>
<dbReference type="Pfam" id="PF25089">
    <property type="entry name" value="DUF7804"/>
    <property type="match status" value="1"/>
</dbReference>
<dbReference type="PANTHER" id="PTHR35127">
    <property type="entry name" value="OS03G0736900 PROTEIN"/>
    <property type="match status" value="1"/>
</dbReference>
<accession>A0ABR0U6L2</accession>
<gene>
    <name evidence="3" type="ORF">DH2020_048144</name>
</gene>